<sequence>MITPFSGGVDSCFTVYRHHYGIGSRLQRHLTTAVMAHGLDIPLHQPEVFENAKR</sequence>
<organism evidence="1 2">
    <name type="scientific">Thioploca ingrica</name>
    <dbReference type="NCBI Taxonomy" id="40754"/>
    <lineage>
        <taxon>Bacteria</taxon>
        <taxon>Pseudomonadati</taxon>
        <taxon>Pseudomonadota</taxon>
        <taxon>Gammaproteobacteria</taxon>
        <taxon>Thiotrichales</taxon>
        <taxon>Thiotrichaceae</taxon>
        <taxon>Thioploca</taxon>
    </lineage>
</organism>
<reference evidence="1" key="1">
    <citation type="journal article" date="2014" name="ISME J.">
        <title>Ecophysiology of Thioploca ingrica as revealed by the complete genome sequence supplemented with proteomic evidence.</title>
        <authorList>
            <person name="Kojima H."/>
            <person name="Ogura Y."/>
            <person name="Yamamoto N."/>
            <person name="Togashi T."/>
            <person name="Mori H."/>
            <person name="Watanabe T."/>
            <person name="Nemoto F."/>
            <person name="Kurokawa K."/>
            <person name="Hayashi T."/>
            <person name="Fukui M."/>
        </authorList>
    </citation>
    <scope>NUCLEOTIDE SEQUENCE [LARGE SCALE GENOMIC DNA]</scope>
</reference>
<dbReference type="STRING" id="40754.THII_3204"/>
<dbReference type="Proteomes" id="UP000031623">
    <property type="component" value="Chromosome"/>
</dbReference>
<evidence type="ECO:0000313" key="1">
    <source>
        <dbReference type="EMBL" id="BAP57501.1"/>
    </source>
</evidence>
<proteinExistence type="predicted"/>
<accession>A0A090BVV2</accession>
<gene>
    <name evidence="1" type="ORF">THII_3204</name>
</gene>
<dbReference type="KEGG" id="tig:THII_3204"/>
<dbReference type="HOGENOM" id="CLU_3048988_0_0_6"/>
<dbReference type="EMBL" id="AP014633">
    <property type="protein sequence ID" value="BAP57501.1"/>
    <property type="molecule type" value="Genomic_DNA"/>
</dbReference>
<protein>
    <submittedName>
        <fullName evidence="1">Uncharacterized protein</fullName>
    </submittedName>
</protein>
<dbReference type="AlphaFoldDB" id="A0A090BVV2"/>
<name>A0A090BVV2_9GAMM</name>
<evidence type="ECO:0000313" key="2">
    <source>
        <dbReference type="Proteomes" id="UP000031623"/>
    </source>
</evidence>
<keyword evidence="2" id="KW-1185">Reference proteome</keyword>